<evidence type="ECO:0000313" key="3">
    <source>
        <dbReference type="Proteomes" id="UP000516437"/>
    </source>
</evidence>
<accession>A0A6A1WMS5</accession>
<evidence type="ECO:0000256" key="1">
    <source>
        <dbReference type="SAM" id="MobiDB-lite"/>
    </source>
</evidence>
<feature type="region of interest" description="Disordered" evidence="1">
    <location>
        <begin position="94"/>
        <end position="113"/>
    </location>
</feature>
<sequence>MASESRLNLIGDDFVGIWLEKGGQLPEDGRRELSEFGWRMANSHLKMAKMGRLLEVYRRDVGRGHQKALEKMSEGRRNDAGRFERRCQKFSEIMLDGRNEGPRKEKEKAKELN</sequence>
<evidence type="ECO:0000313" key="2">
    <source>
        <dbReference type="EMBL" id="KAB1226582.1"/>
    </source>
</evidence>
<protein>
    <submittedName>
        <fullName evidence="2">Uncharacterized protein</fullName>
    </submittedName>
</protein>
<proteinExistence type="predicted"/>
<keyword evidence="3" id="KW-1185">Reference proteome</keyword>
<dbReference type="EMBL" id="RXIC02000019">
    <property type="protein sequence ID" value="KAB1226582.1"/>
    <property type="molecule type" value="Genomic_DNA"/>
</dbReference>
<comment type="caution">
    <text evidence="2">The sequence shown here is derived from an EMBL/GenBank/DDBJ whole genome shotgun (WGS) entry which is preliminary data.</text>
</comment>
<dbReference type="Proteomes" id="UP000516437">
    <property type="component" value="Chromosome 1"/>
</dbReference>
<name>A0A6A1WMS5_9ROSI</name>
<organism evidence="2 3">
    <name type="scientific">Morella rubra</name>
    <name type="common">Chinese bayberry</name>
    <dbReference type="NCBI Taxonomy" id="262757"/>
    <lineage>
        <taxon>Eukaryota</taxon>
        <taxon>Viridiplantae</taxon>
        <taxon>Streptophyta</taxon>
        <taxon>Embryophyta</taxon>
        <taxon>Tracheophyta</taxon>
        <taxon>Spermatophyta</taxon>
        <taxon>Magnoliopsida</taxon>
        <taxon>eudicotyledons</taxon>
        <taxon>Gunneridae</taxon>
        <taxon>Pentapetalae</taxon>
        <taxon>rosids</taxon>
        <taxon>fabids</taxon>
        <taxon>Fagales</taxon>
        <taxon>Myricaceae</taxon>
        <taxon>Morella</taxon>
    </lineage>
</organism>
<dbReference type="AlphaFoldDB" id="A0A6A1WMS5"/>
<gene>
    <name evidence="2" type="ORF">CJ030_MR1G003363</name>
</gene>
<reference evidence="2 3" key="1">
    <citation type="journal article" date="2019" name="Plant Biotechnol. J.">
        <title>The red bayberry genome and genetic basis of sex determination.</title>
        <authorList>
            <person name="Jia H.M."/>
            <person name="Jia H.J."/>
            <person name="Cai Q.L."/>
            <person name="Wang Y."/>
            <person name="Zhao H.B."/>
            <person name="Yang W.F."/>
            <person name="Wang G.Y."/>
            <person name="Li Y.H."/>
            <person name="Zhan D.L."/>
            <person name="Shen Y.T."/>
            <person name="Niu Q.F."/>
            <person name="Chang L."/>
            <person name="Qiu J."/>
            <person name="Zhao L."/>
            <person name="Xie H.B."/>
            <person name="Fu W.Y."/>
            <person name="Jin J."/>
            <person name="Li X.W."/>
            <person name="Jiao Y."/>
            <person name="Zhou C.C."/>
            <person name="Tu T."/>
            <person name="Chai C.Y."/>
            <person name="Gao J.L."/>
            <person name="Fan L.J."/>
            <person name="van de Weg E."/>
            <person name="Wang J.Y."/>
            <person name="Gao Z.S."/>
        </authorList>
    </citation>
    <scope>NUCLEOTIDE SEQUENCE [LARGE SCALE GENOMIC DNA]</scope>
    <source>
        <tissue evidence="2">Leaves</tissue>
    </source>
</reference>